<dbReference type="PANTHER" id="PTHR22933:SF31">
    <property type="entry name" value="FI18007P1"/>
    <property type="match status" value="1"/>
</dbReference>
<accession>A0A8S1BTN7</accession>
<feature type="compositionally biased region" description="Basic and acidic residues" evidence="1">
    <location>
        <begin position="38"/>
        <end position="58"/>
    </location>
</feature>
<dbReference type="InterPro" id="IPR002557">
    <property type="entry name" value="Chitin-bd_dom"/>
</dbReference>
<evidence type="ECO:0000313" key="4">
    <source>
        <dbReference type="Proteomes" id="UP000494165"/>
    </source>
</evidence>
<feature type="region of interest" description="Disordered" evidence="1">
    <location>
        <begin position="158"/>
        <end position="183"/>
    </location>
</feature>
<evidence type="ECO:0000256" key="1">
    <source>
        <dbReference type="SAM" id="MobiDB-lite"/>
    </source>
</evidence>
<dbReference type="AlphaFoldDB" id="A0A8S1BTN7"/>
<proteinExistence type="predicted"/>
<dbReference type="InterPro" id="IPR036508">
    <property type="entry name" value="Chitin-bd_dom_sf"/>
</dbReference>
<feature type="compositionally biased region" description="Low complexity" evidence="1">
    <location>
        <begin position="108"/>
        <end position="133"/>
    </location>
</feature>
<feature type="region of interest" description="Disordered" evidence="1">
    <location>
        <begin position="108"/>
        <end position="140"/>
    </location>
</feature>
<feature type="compositionally biased region" description="Acidic residues" evidence="1">
    <location>
        <begin position="219"/>
        <end position="230"/>
    </location>
</feature>
<name>A0A8S1BTN7_9INSE</name>
<dbReference type="EMBL" id="CADEPI010000003">
    <property type="protein sequence ID" value="CAB3360489.1"/>
    <property type="molecule type" value="Genomic_DNA"/>
</dbReference>
<dbReference type="SUPFAM" id="SSF57625">
    <property type="entry name" value="Invertebrate chitin-binding proteins"/>
    <property type="match status" value="1"/>
</dbReference>
<dbReference type="Proteomes" id="UP000494165">
    <property type="component" value="Unassembled WGS sequence"/>
</dbReference>
<protein>
    <recommendedName>
        <fullName evidence="2">Chitin-binding type-2 domain-containing protein</fullName>
    </recommendedName>
</protein>
<reference evidence="3 4" key="1">
    <citation type="submission" date="2020-04" db="EMBL/GenBank/DDBJ databases">
        <authorList>
            <person name="Alioto T."/>
            <person name="Alioto T."/>
            <person name="Gomez Garrido J."/>
        </authorList>
    </citation>
    <scope>NUCLEOTIDE SEQUENCE [LARGE SCALE GENOMIC DNA]</scope>
</reference>
<dbReference type="PANTHER" id="PTHR22933">
    <property type="entry name" value="FI18007P1-RELATED"/>
    <property type="match status" value="1"/>
</dbReference>
<organism evidence="3 4">
    <name type="scientific">Cloeon dipterum</name>
    <dbReference type="NCBI Taxonomy" id="197152"/>
    <lineage>
        <taxon>Eukaryota</taxon>
        <taxon>Metazoa</taxon>
        <taxon>Ecdysozoa</taxon>
        <taxon>Arthropoda</taxon>
        <taxon>Hexapoda</taxon>
        <taxon>Insecta</taxon>
        <taxon>Pterygota</taxon>
        <taxon>Palaeoptera</taxon>
        <taxon>Ephemeroptera</taxon>
        <taxon>Pisciforma</taxon>
        <taxon>Baetidae</taxon>
        <taxon>Cloeon</taxon>
    </lineage>
</organism>
<sequence>MKKKSSLQLRRRRNCGAHACTQRNVEFLADTPRIPRGPPRDARREREKEREEGRDVSIKELSPQSAHHLLSLQLPLLKMQPFATWITICCCAAVAVAQFNGGPVQFGPAPTAARAQPQRHQQAPQQLRAQPAPVQHQPSAFQAPRFQAPQFAVPQGFRVSSEEQEEYRAPVRAAPRPQQAAPSIPQYQASYAAPAPKKPSGAPKGRGAPSKNLAALAAELEDDEEEEEEARPDRLQELLPQSKFNCDKKTTGYYADEGLGCEVFHYCQEGAKHSWVCPDGFTFHQVHLICMPPSHDNICAQSSQYFFVNDYLYQPVNAEEVARKPNTTLRYSDRYYPENDYPEQPAASRPVSKQAQQQQVQQRRPAPAAPARNQVFHTPEAVNIPLQQRRLPTPVQAAPARQQQQQQQAYDTEEYEYDDFPYRQQG</sequence>
<feature type="region of interest" description="Disordered" evidence="1">
    <location>
        <begin position="217"/>
        <end position="236"/>
    </location>
</feature>
<dbReference type="InterPro" id="IPR052976">
    <property type="entry name" value="Scoloptoxin-like"/>
</dbReference>
<dbReference type="Pfam" id="PF01607">
    <property type="entry name" value="CBM_14"/>
    <property type="match status" value="1"/>
</dbReference>
<feature type="compositionally biased region" description="Low complexity" evidence="1">
    <location>
        <begin position="354"/>
        <end position="374"/>
    </location>
</feature>
<feature type="region of interest" description="Disordered" evidence="1">
    <location>
        <begin position="329"/>
        <end position="426"/>
    </location>
</feature>
<feature type="region of interest" description="Disordered" evidence="1">
    <location>
        <begin position="26"/>
        <end position="58"/>
    </location>
</feature>
<dbReference type="GO" id="GO:0008061">
    <property type="term" value="F:chitin binding"/>
    <property type="evidence" value="ECO:0007669"/>
    <property type="project" value="InterPro"/>
</dbReference>
<evidence type="ECO:0000259" key="2">
    <source>
        <dbReference type="PROSITE" id="PS50940"/>
    </source>
</evidence>
<evidence type="ECO:0000313" key="3">
    <source>
        <dbReference type="EMBL" id="CAB3360489.1"/>
    </source>
</evidence>
<dbReference type="GO" id="GO:0005576">
    <property type="term" value="C:extracellular region"/>
    <property type="evidence" value="ECO:0007669"/>
    <property type="project" value="InterPro"/>
</dbReference>
<feature type="domain" description="Chitin-binding type-2" evidence="2">
    <location>
        <begin position="243"/>
        <end position="301"/>
    </location>
</feature>
<dbReference type="PROSITE" id="PS50940">
    <property type="entry name" value="CHIT_BIND_II"/>
    <property type="match status" value="1"/>
</dbReference>
<feature type="compositionally biased region" description="Low complexity" evidence="1">
    <location>
        <begin position="396"/>
        <end position="409"/>
    </location>
</feature>
<comment type="caution">
    <text evidence="3">The sequence shown here is derived from an EMBL/GenBank/DDBJ whole genome shotgun (WGS) entry which is preliminary data.</text>
</comment>
<gene>
    <name evidence="3" type="ORF">CLODIP_2_CD08778</name>
</gene>
<feature type="compositionally biased region" description="Low complexity" evidence="1">
    <location>
        <begin position="170"/>
        <end position="183"/>
    </location>
</feature>
<keyword evidence="4" id="KW-1185">Reference proteome</keyword>
<dbReference type="OrthoDB" id="7426044at2759"/>